<organism evidence="2 3">
    <name type="scientific">Candidatus Afipia apatlaquensis</name>
    <dbReference type="NCBI Taxonomy" id="2712852"/>
    <lineage>
        <taxon>Bacteria</taxon>
        <taxon>Pseudomonadati</taxon>
        <taxon>Pseudomonadota</taxon>
        <taxon>Alphaproteobacteria</taxon>
        <taxon>Hyphomicrobiales</taxon>
        <taxon>Nitrobacteraceae</taxon>
        <taxon>Afipia</taxon>
    </lineage>
</organism>
<evidence type="ECO:0000313" key="3">
    <source>
        <dbReference type="Proteomes" id="UP000480266"/>
    </source>
</evidence>
<dbReference type="AlphaFoldDB" id="A0A7C9VR67"/>
<feature type="compositionally biased region" description="Low complexity" evidence="1">
    <location>
        <begin position="1"/>
        <end position="22"/>
    </location>
</feature>
<dbReference type="Proteomes" id="UP000480266">
    <property type="component" value="Unassembled WGS sequence"/>
</dbReference>
<keyword evidence="3" id="KW-1185">Reference proteome</keyword>
<accession>A0A7C9VR67</accession>
<name>A0A7C9VR67_9BRAD</name>
<protein>
    <submittedName>
        <fullName evidence="2">Uncharacterized protein</fullName>
    </submittedName>
</protein>
<feature type="region of interest" description="Disordered" evidence="1">
    <location>
        <begin position="1"/>
        <end position="29"/>
    </location>
</feature>
<reference evidence="2" key="1">
    <citation type="submission" date="2020-02" db="EMBL/GenBank/DDBJ databases">
        <title>Draft genome sequence of Candidatus Afipia apatlaquensis IBT-C3, a potential strain for decolorization of textile dyes.</title>
        <authorList>
            <person name="Sanchez-Reyes A."/>
            <person name="Breton-Deval L."/>
            <person name="Mangelson H."/>
            <person name="Sanchez-Flores A."/>
        </authorList>
    </citation>
    <scope>NUCLEOTIDE SEQUENCE [LARGE SCALE GENOMIC DNA]</scope>
    <source>
        <strain evidence="2">IBT-C3</strain>
    </source>
</reference>
<dbReference type="EMBL" id="JAAMRR010001654">
    <property type="protein sequence ID" value="NGX99695.1"/>
    <property type="molecule type" value="Genomic_DNA"/>
</dbReference>
<sequence length="101" mass="11149">MTARTTTRTTSQPQPATQQPPSAEAGRSAGFDTSIIATSPLGWIAKLAKRLLAQSLNMPEPLLHDTGVFVFARVQAAEDRALKTLCPLTLLRQYLARRRRF</sequence>
<gene>
    <name evidence="2" type="ORF">G4V63_32275</name>
</gene>
<comment type="caution">
    <text evidence="2">The sequence shown here is derived from an EMBL/GenBank/DDBJ whole genome shotgun (WGS) entry which is preliminary data.</text>
</comment>
<evidence type="ECO:0000256" key="1">
    <source>
        <dbReference type="SAM" id="MobiDB-lite"/>
    </source>
</evidence>
<proteinExistence type="predicted"/>
<evidence type="ECO:0000313" key="2">
    <source>
        <dbReference type="EMBL" id="NGX99695.1"/>
    </source>
</evidence>